<dbReference type="AlphaFoldDB" id="L8JMS2"/>
<evidence type="ECO:0000313" key="3">
    <source>
        <dbReference type="Proteomes" id="UP000011135"/>
    </source>
</evidence>
<accession>L8JMS2</accession>
<feature type="domain" description="AB hydrolase-1" evidence="1">
    <location>
        <begin position="51"/>
        <end position="142"/>
    </location>
</feature>
<dbReference type="Gene3D" id="3.40.50.1820">
    <property type="entry name" value="alpha/beta hydrolase"/>
    <property type="match status" value="1"/>
</dbReference>
<dbReference type="Proteomes" id="UP000011135">
    <property type="component" value="Unassembled WGS sequence"/>
</dbReference>
<dbReference type="eggNOG" id="COG1073">
    <property type="taxonomic scope" value="Bacteria"/>
</dbReference>
<sequence length="320" mass="36711">MIQEEIVNFGEGGILAGVFTPMEKNASCQRQCIILLNAGMIHKIGPNRIYKKQAEALSKMGYSCFRFDFSGIGDSGFSNSEIGSTSRQICEVVMAMNWLQENKGLNQFILSGICSGADIAWRTSLEDERVRGLCLIDGIYSNDVILNNIWAIANRNLKIRYYKKHMFSLTRWTKLLSGKSGLFNIRNLVMVWQFFSRAVRKIVLSRRDKQHNSELNEEVVINDNMASDINLWNHIFNRGVKVQLIFCEGGNAIDVYKLTLADHLKRYEANTMLHRIFVKDVDHTFTPVWSQHRLIHLISIWLKEEFKEEDLIEKKAGAVA</sequence>
<dbReference type="SUPFAM" id="SSF53474">
    <property type="entry name" value="alpha/beta-Hydrolases"/>
    <property type="match status" value="1"/>
</dbReference>
<dbReference type="Pfam" id="PF00561">
    <property type="entry name" value="Abhydrolase_1"/>
    <property type="match status" value="1"/>
</dbReference>
<organism evidence="2 3">
    <name type="scientific">Fulvivirga imtechensis AK7</name>
    <dbReference type="NCBI Taxonomy" id="1237149"/>
    <lineage>
        <taxon>Bacteria</taxon>
        <taxon>Pseudomonadati</taxon>
        <taxon>Bacteroidota</taxon>
        <taxon>Cytophagia</taxon>
        <taxon>Cytophagales</taxon>
        <taxon>Fulvivirgaceae</taxon>
        <taxon>Fulvivirga</taxon>
    </lineage>
</organism>
<dbReference type="OrthoDB" id="9805123at2"/>
<dbReference type="STRING" id="1237149.C900_05792"/>
<dbReference type="InterPro" id="IPR029058">
    <property type="entry name" value="AB_hydrolase_fold"/>
</dbReference>
<evidence type="ECO:0000313" key="2">
    <source>
        <dbReference type="EMBL" id="ELR68779.1"/>
    </source>
</evidence>
<comment type="caution">
    <text evidence="2">The sequence shown here is derived from an EMBL/GenBank/DDBJ whole genome shotgun (WGS) entry which is preliminary data.</text>
</comment>
<name>L8JMS2_9BACT</name>
<dbReference type="EMBL" id="AMZN01000092">
    <property type="protein sequence ID" value="ELR68779.1"/>
    <property type="molecule type" value="Genomic_DNA"/>
</dbReference>
<dbReference type="RefSeq" id="WP_009582857.1">
    <property type="nucleotide sequence ID" value="NZ_AMZN01000092.1"/>
</dbReference>
<proteinExistence type="predicted"/>
<dbReference type="PATRIC" id="fig|1237149.3.peg.5111"/>
<protein>
    <recommendedName>
        <fullName evidence="1">AB hydrolase-1 domain-containing protein</fullName>
    </recommendedName>
</protein>
<keyword evidence="3" id="KW-1185">Reference proteome</keyword>
<evidence type="ECO:0000259" key="1">
    <source>
        <dbReference type="Pfam" id="PF00561"/>
    </source>
</evidence>
<dbReference type="InterPro" id="IPR000073">
    <property type="entry name" value="AB_hydrolase_1"/>
</dbReference>
<gene>
    <name evidence="2" type="ORF">C900_05792</name>
</gene>
<reference evidence="2 3" key="1">
    <citation type="submission" date="2012-12" db="EMBL/GenBank/DDBJ databases">
        <title>Genome assembly of Fulvivirga imtechensis AK7.</title>
        <authorList>
            <person name="Nupur N."/>
            <person name="Khatri I."/>
            <person name="Kumar R."/>
            <person name="Subramanian S."/>
            <person name="Pinnaka A."/>
        </authorList>
    </citation>
    <scope>NUCLEOTIDE SEQUENCE [LARGE SCALE GENOMIC DNA]</scope>
    <source>
        <strain evidence="2 3">AK7</strain>
    </source>
</reference>